<reference evidence="5 6" key="1">
    <citation type="journal article" date="2019" name="Nat. Med.">
        <title>A library of human gut bacterial isolates paired with longitudinal multiomics data enables mechanistic microbiome research.</title>
        <authorList>
            <person name="Poyet M."/>
            <person name="Groussin M."/>
            <person name="Gibbons S.M."/>
            <person name="Avila-Pacheco J."/>
            <person name="Jiang X."/>
            <person name="Kearney S.M."/>
            <person name="Perrotta A.R."/>
            <person name="Berdy B."/>
            <person name="Zhao S."/>
            <person name="Lieberman T.D."/>
            <person name="Swanson P.K."/>
            <person name="Smith M."/>
            <person name="Roesemann S."/>
            <person name="Alexander J.E."/>
            <person name="Rich S.A."/>
            <person name="Livny J."/>
            <person name="Vlamakis H."/>
            <person name="Clish C."/>
            <person name="Bullock K."/>
            <person name="Deik A."/>
            <person name="Scott J."/>
            <person name="Pierce K.A."/>
            <person name="Xavier R.J."/>
            <person name="Alm E.J."/>
        </authorList>
    </citation>
    <scope>NUCLEOTIDE SEQUENCE [LARGE SCALE GENOMIC DNA]</scope>
    <source>
        <strain evidence="4 5">BIOML-A82</strain>
        <strain evidence="3 6">BIOML-A85</strain>
        <strain evidence="2 7">BIOML-A93</strain>
    </source>
</reference>
<evidence type="ECO:0000313" key="4">
    <source>
        <dbReference type="EMBL" id="KAB6702834.1"/>
    </source>
</evidence>
<dbReference type="GO" id="GO:0003774">
    <property type="term" value="F:cytoskeletal motor activity"/>
    <property type="evidence" value="ECO:0007669"/>
    <property type="project" value="InterPro"/>
</dbReference>
<evidence type="ECO:0000313" key="5">
    <source>
        <dbReference type="Proteomes" id="UP000437380"/>
    </source>
</evidence>
<gene>
    <name evidence="4" type="ORF">GAY17_02900</name>
    <name evidence="2" type="ORF">GAZ76_03550</name>
    <name evidence="3" type="ORF">GAZ92_02985</name>
</gene>
<dbReference type="InterPro" id="IPR007111">
    <property type="entry name" value="NACHT_NTPase"/>
</dbReference>
<accession>A0A6I1BPQ0</accession>
<dbReference type="Gene3D" id="3.40.50.300">
    <property type="entry name" value="P-loop containing nucleotide triphosphate hydrolases"/>
    <property type="match status" value="1"/>
</dbReference>
<evidence type="ECO:0000313" key="2">
    <source>
        <dbReference type="EMBL" id="KAB6662515.1"/>
    </source>
</evidence>
<dbReference type="RefSeq" id="WP_130085045.1">
    <property type="nucleotide sequence ID" value="NZ_RCXY01000004.1"/>
</dbReference>
<dbReference type="Proteomes" id="UP000470777">
    <property type="component" value="Unassembled WGS sequence"/>
</dbReference>
<comment type="caution">
    <text evidence="2">The sequence shown here is derived from an EMBL/GenBank/DDBJ whole genome shotgun (WGS) entry which is preliminary data.</text>
</comment>
<dbReference type="Proteomes" id="UP000437380">
    <property type="component" value="Unassembled WGS sequence"/>
</dbReference>
<proteinExistence type="predicted"/>
<dbReference type="GO" id="GO:0016459">
    <property type="term" value="C:myosin complex"/>
    <property type="evidence" value="ECO:0007669"/>
    <property type="project" value="InterPro"/>
</dbReference>
<dbReference type="PANTHER" id="PTHR46844:SF1">
    <property type="entry name" value="SLR5058 PROTEIN"/>
    <property type="match status" value="1"/>
</dbReference>
<evidence type="ECO:0000313" key="6">
    <source>
        <dbReference type="Proteomes" id="UP000470777"/>
    </source>
</evidence>
<dbReference type="EMBL" id="WCZV01000003">
    <property type="protein sequence ID" value="KAB6702834.1"/>
    <property type="molecule type" value="Genomic_DNA"/>
</dbReference>
<name>A0A6I1BPQ0_PHOVU</name>
<organism evidence="2 7">
    <name type="scientific">Phocaeicola vulgatus</name>
    <name type="common">Bacteroides vulgatus</name>
    <dbReference type="NCBI Taxonomy" id="821"/>
    <lineage>
        <taxon>Bacteria</taxon>
        <taxon>Pseudomonadati</taxon>
        <taxon>Bacteroidota</taxon>
        <taxon>Bacteroidia</taxon>
        <taxon>Bacteroidales</taxon>
        <taxon>Bacteroidaceae</taxon>
        <taxon>Phocaeicola</taxon>
    </lineage>
</organism>
<dbReference type="Proteomes" id="UP000470952">
    <property type="component" value="Unassembled WGS sequence"/>
</dbReference>
<dbReference type="SMART" id="SM00382">
    <property type="entry name" value="AAA"/>
    <property type="match status" value="1"/>
</dbReference>
<dbReference type="InterPro" id="IPR003593">
    <property type="entry name" value="AAA+_ATPase"/>
</dbReference>
<dbReference type="GO" id="GO:0005524">
    <property type="term" value="F:ATP binding"/>
    <property type="evidence" value="ECO:0007669"/>
    <property type="project" value="InterPro"/>
</dbReference>
<sequence>MTNINKIEIINKLSEDEFFCMFETLVKNQNFDNVTRYNNCIVGEQKIMGRKTVCLFALFPQKLSGITNEEVEIVYKGIESLQNKYSANLVFVVSLQTISNGFKNTLMKKSTNISPTYIERNELISLIDEYYSDFWRHEDQDLLAYEKTLLNFIQEDTELRKLNFSQDKYKQKLIFFIEPQLSRCYEDKKTKTIVRSKYKIDDIIKQKQSLIIQGEAGCGKSTLLKRIIKHLIDENSALKEKKNLPIYLSSQDIISSIEDIKFLIQDKLKIILGEAPLNEIKDKYYIHLLIDSIDELEDFHSVIFEQLEKLKEKYNIKYYVASRNVDMLLQNVGNANVEIYDIRRFNFEQIKHFLNAFFSGEEIKASNLLEALRENKIIDKLPLTPLNLSLISILFEEKDFEIPATISDIYDNFNSLIIGRAVVSSRVEFVDISFKERILSIYALELLNTANHQPMEKGDFEKFFVNYFANKSIPIKKGTLNDALDYIVKNTGILFIKDGKYVQFTHASYMEYYASVEIFKFHRELETLYVDKFYDSNWQNSAIFYAGKSKDMPNFLQDILKKVQTSCNIYEYMSGILGCGYLIQALYLTDNKIRKDVVIEALRLSLLSLEAFKVLAIENKFLYRDYNLPLVQIINFIYFYETFNSITLKEPMKMAFDELYAKYEDLLAINDDQLANQINAIGYNLLELAFTLDSKRIGDQHGLEKVIDSDYILKNPNLLLLADFSMMLLGKVKYESFRNALKKNISTLAPALKQIIEQPIQKLRFTALDTVSIQGRIKLIVEGKTDAELLSHAYSVLTGGFMPYWTIIPGGRKSDTGSASEVKETLLHSYPLLEKNDIIIGIVDHDYAGLSAYGYLKNDFIEKEHNMWKKHKDANINIICLPIPGEMSNYLMPRFEDNYFEIEHYFGLDFLIKKKVVRETAIHNIYEVLDGRKVSFSKEMNDIDDPHIFENFLQLFQLIDKISGVNVKYIL</sequence>
<protein>
    <submittedName>
        <fullName evidence="2">NACHT domain-containing protein</fullName>
    </submittedName>
</protein>
<dbReference type="EMBL" id="WCZY01000003">
    <property type="protein sequence ID" value="KAB6695954.1"/>
    <property type="molecule type" value="Genomic_DNA"/>
</dbReference>
<dbReference type="InterPro" id="IPR027417">
    <property type="entry name" value="P-loop_NTPase"/>
</dbReference>
<evidence type="ECO:0000313" key="7">
    <source>
        <dbReference type="Proteomes" id="UP000470952"/>
    </source>
</evidence>
<evidence type="ECO:0000313" key="3">
    <source>
        <dbReference type="EMBL" id="KAB6695954.1"/>
    </source>
</evidence>
<evidence type="ECO:0000259" key="1">
    <source>
        <dbReference type="SMART" id="SM00382"/>
    </source>
</evidence>
<dbReference type="PANTHER" id="PTHR46844">
    <property type="entry name" value="SLR5058 PROTEIN"/>
    <property type="match status" value="1"/>
</dbReference>
<dbReference type="SUPFAM" id="SSF52540">
    <property type="entry name" value="P-loop containing nucleoside triphosphate hydrolases"/>
    <property type="match status" value="1"/>
</dbReference>
<dbReference type="Pfam" id="PF05729">
    <property type="entry name" value="NACHT"/>
    <property type="match status" value="1"/>
</dbReference>
<dbReference type="EMBL" id="WDAG01000003">
    <property type="protein sequence ID" value="KAB6662515.1"/>
    <property type="molecule type" value="Genomic_DNA"/>
</dbReference>
<dbReference type="PRINTS" id="PR00193">
    <property type="entry name" value="MYOSINHEAVY"/>
</dbReference>
<dbReference type="InterPro" id="IPR001609">
    <property type="entry name" value="Myosin_head_motor_dom-like"/>
</dbReference>
<dbReference type="AlphaFoldDB" id="A0A6I1BPQ0"/>
<feature type="domain" description="AAA+ ATPase" evidence="1">
    <location>
        <begin position="206"/>
        <end position="343"/>
    </location>
</feature>